<evidence type="ECO:0000256" key="5">
    <source>
        <dbReference type="SAM" id="MobiDB-lite"/>
    </source>
</evidence>
<dbReference type="Proteomes" id="UP001589750">
    <property type="component" value="Unassembled WGS sequence"/>
</dbReference>
<evidence type="ECO:0000256" key="1">
    <source>
        <dbReference type="ARBA" id="ARBA00006598"/>
    </source>
</evidence>
<dbReference type="HAMAP" id="MF_00514">
    <property type="entry name" value="Ribosomal_bL35"/>
    <property type="match status" value="1"/>
</dbReference>
<evidence type="ECO:0000256" key="3">
    <source>
        <dbReference type="ARBA" id="ARBA00023274"/>
    </source>
</evidence>
<comment type="caution">
    <text evidence="6">The sequence shown here is derived from an EMBL/GenBank/DDBJ whole genome shotgun (WGS) entry which is preliminary data.</text>
</comment>
<dbReference type="Gene3D" id="4.10.410.60">
    <property type="match status" value="1"/>
</dbReference>
<dbReference type="GO" id="GO:0005840">
    <property type="term" value="C:ribosome"/>
    <property type="evidence" value="ECO:0007669"/>
    <property type="project" value="UniProtKB-KW"/>
</dbReference>
<comment type="similarity">
    <text evidence="1 4">Belongs to the bacterial ribosomal protein bL35 family.</text>
</comment>
<protein>
    <recommendedName>
        <fullName evidence="4">Large ribosomal subunit protein bL35</fullName>
    </recommendedName>
</protein>
<dbReference type="InterPro" id="IPR021137">
    <property type="entry name" value="Ribosomal_bL35-like"/>
</dbReference>
<feature type="region of interest" description="Disordered" evidence="5">
    <location>
        <begin position="27"/>
        <end position="52"/>
    </location>
</feature>
<dbReference type="SUPFAM" id="SSF143034">
    <property type="entry name" value="L35p-like"/>
    <property type="match status" value="1"/>
</dbReference>
<accession>A0ABV5KCE2</accession>
<evidence type="ECO:0000313" key="7">
    <source>
        <dbReference type="Proteomes" id="UP001589750"/>
    </source>
</evidence>
<dbReference type="Pfam" id="PF01632">
    <property type="entry name" value="Ribosomal_L35p"/>
    <property type="match status" value="1"/>
</dbReference>
<evidence type="ECO:0000313" key="6">
    <source>
        <dbReference type="EMBL" id="MFB9314393.1"/>
    </source>
</evidence>
<organism evidence="6 7">
    <name type="scientific">Nocardioides plantarum</name>
    <dbReference type="NCBI Taxonomy" id="29299"/>
    <lineage>
        <taxon>Bacteria</taxon>
        <taxon>Bacillati</taxon>
        <taxon>Actinomycetota</taxon>
        <taxon>Actinomycetes</taxon>
        <taxon>Propionibacteriales</taxon>
        <taxon>Nocardioidaceae</taxon>
        <taxon>Nocardioides</taxon>
    </lineage>
</organism>
<dbReference type="EMBL" id="JBHMDG010000020">
    <property type="protein sequence ID" value="MFB9314393.1"/>
    <property type="molecule type" value="Genomic_DNA"/>
</dbReference>
<dbReference type="InterPro" id="IPR001706">
    <property type="entry name" value="Ribosomal_bL35"/>
</dbReference>
<keyword evidence="3 4" id="KW-0687">Ribonucleoprotein</keyword>
<keyword evidence="7" id="KW-1185">Reference proteome</keyword>
<evidence type="ECO:0000256" key="2">
    <source>
        <dbReference type="ARBA" id="ARBA00022980"/>
    </source>
</evidence>
<sequence>MPKNKTHSGAKKRFKVTGSGKIMRLQAGRKSGAAFASQPTTGSRKKMRRNAGAVELEKADVKRAKKMLGI</sequence>
<dbReference type="InterPro" id="IPR037229">
    <property type="entry name" value="Ribosomal_bL35_sf"/>
</dbReference>
<gene>
    <name evidence="4" type="primary">rpmI</name>
    <name evidence="6" type="ORF">ACFFRI_15155</name>
</gene>
<proteinExistence type="inferred from homology"/>
<name>A0ABV5KCE2_9ACTN</name>
<reference evidence="6 7" key="1">
    <citation type="submission" date="2024-09" db="EMBL/GenBank/DDBJ databases">
        <authorList>
            <person name="Sun Q."/>
            <person name="Mori K."/>
        </authorList>
    </citation>
    <scope>NUCLEOTIDE SEQUENCE [LARGE SCALE GENOMIC DNA]</scope>
    <source>
        <strain evidence="6 7">JCM 9626</strain>
    </source>
</reference>
<keyword evidence="2 4" id="KW-0689">Ribosomal protein</keyword>
<dbReference type="RefSeq" id="WP_140007204.1">
    <property type="nucleotide sequence ID" value="NZ_JBHMDG010000020.1"/>
</dbReference>
<evidence type="ECO:0000256" key="4">
    <source>
        <dbReference type="HAMAP-Rule" id="MF_00514"/>
    </source>
</evidence>